<protein>
    <submittedName>
        <fullName evidence="2">Glycosyltransferase family 2 protein</fullName>
        <ecNumber evidence="2">2.4.-.-</ecNumber>
    </submittedName>
</protein>
<dbReference type="EMBL" id="CP090958">
    <property type="protein sequence ID" value="WGW11719.1"/>
    <property type="molecule type" value="Genomic_DNA"/>
</dbReference>
<evidence type="ECO:0000313" key="3">
    <source>
        <dbReference type="Proteomes" id="UP001209083"/>
    </source>
</evidence>
<dbReference type="GO" id="GO:0016757">
    <property type="term" value="F:glycosyltransferase activity"/>
    <property type="evidence" value="ECO:0007669"/>
    <property type="project" value="UniProtKB-KW"/>
</dbReference>
<dbReference type="PANTHER" id="PTHR43685">
    <property type="entry name" value="GLYCOSYLTRANSFERASE"/>
    <property type="match status" value="1"/>
</dbReference>
<dbReference type="EC" id="2.4.-.-" evidence="2"/>
<proteinExistence type="predicted"/>
<evidence type="ECO:0000259" key="1">
    <source>
        <dbReference type="Pfam" id="PF00535"/>
    </source>
</evidence>
<organism evidence="2 3">
    <name type="scientific">Saxibacter everestensis</name>
    <dbReference type="NCBI Taxonomy" id="2909229"/>
    <lineage>
        <taxon>Bacteria</taxon>
        <taxon>Bacillati</taxon>
        <taxon>Actinomycetota</taxon>
        <taxon>Actinomycetes</taxon>
        <taxon>Micrococcales</taxon>
        <taxon>Brevibacteriaceae</taxon>
        <taxon>Saxibacter</taxon>
    </lineage>
</organism>
<dbReference type="Proteomes" id="UP001209083">
    <property type="component" value="Chromosome"/>
</dbReference>
<dbReference type="RefSeq" id="WP_349638509.1">
    <property type="nucleotide sequence ID" value="NZ_CP090958.1"/>
</dbReference>
<accession>A0ABY8QRU3</accession>
<dbReference type="InterPro" id="IPR029044">
    <property type="entry name" value="Nucleotide-diphossugar_trans"/>
</dbReference>
<dbReference type="InterPro" id="IPR001173">
    <property type="entry name" value="Glyco_trans_2-like"/>
</dbReference>
<keyword evidence="2" id="KW-0328">Glycosyltransferase</keyword>
<sequence>MNPQVSIVMPVYNAESYVGRALDSVLSQTFTDFELLVVDDASTDGSLAAIRKALSARTSSERARVQIVSRERNLGYGAAMDTGVRRARGGWMWFVDADDVAVPEMLELLHAAATRHEAQMAISHIQAVHDQTGRDKLLPQRMPRRPVGTGADALRRFLRGDLVGFQTNKLIARRIWNGVAGPTGKTTGNAYADMIAMAQLLRNCQRVAYVNRPLYRYTLRSDSATGCLRSSVWDLTDLHKSIYPVIDDVFSPRAARQLRRVFTYRQVYWPLVHKAAAHSDPGGLAAEVTRWVRVRICWSDLGWLMASGRLVLVGSLALAKVAPTIHCRLFRYYKQRASAPRQPMKRTRVGAPR</sequence>
<reference evidence="2 3" key="1">
    <citation type="submission" date="2023-05" db="EMBL/GenBank/DDBJ databases">
        <title>Lithophilousrod everest ZFBP1038 complete genpme.</title>
        <authorList>
            <person name="Tian M."/>
        </authorList>
    </citation>
    <scope>NUCLEOTIDE SEQUENCE [LARGE SCALE GENOMIC DNA]</scope>
    <source>
        <strain evidence="2 3">ZFBP1038</strain>
    </source>
</reference>
<dbReference type="InterPro" id="IPR050834">
    <property type="entry name" value="Glycosyltransf_2"/>
</dbReference>
<dbReference type="CDD" id="cd00761">
    <property type="entry name" value="Glyco_tranf_GTA_type"/>
    <property type="match status" value="1"/>
</dbReference>
<dbReference type="PANTHER" id="PTHR43685:SF2">
    <property type="entry name" value="GLYCOSYLTRANSFERASE 2-LIKE DOMAIN-CONTAINING PROTEIN"/>
    <property type="match status" value="1"/>
</dbReference>
<gene>
    <name evidence="2" type="ORF">LWF01_16735</name>
</gene>
<feature type="domain" description="Glycosyltransferase 2-like" evidence="1">
    <location>
        <begin position="6"/>
        <end position="161"/>
    </location>
</feature>
<dbReference type="SUPFAM" id="SSF53448">
    <property type="entry name" value="Nucleotide-diphospho-sugar transferases"/>
    <property type="match status" value="1"/>
</dbReference>
<dbReference type="Gene3D" id="3.90.550.10">
    <property type="entry name" value="Spore Coat Polysaccharide Biosynthesis Protein SpsA, Chain A"/>
    <property type="match status" value="1"/>
</dbReference>
<evidence type="ECO:0000313" key="2">
    <source>
        <dbReference type="EMBL" id="WGW11719.1"/>
    </source>
</evidence>
<name>A0ABY8QRU3_9MICO</name>
<keyword evidence="3" id="KW-1185">Reference proteome</keyword>
<keyword evidence="2" id="KW-0808">Transferase</keyword>
<dbReference type="Pfam" id="PF00535">
    <property type="entry name" value="Glycos_transf_2"/>
    <property type="match status" value="1"/>
</dbReference>